<feature type="compositionally biased region" description="Low complexity" evidence="1">
    <location>
        <begin position="311"/>
        <end position="334"/>
    </location>
</feature>
<gene>
    <name evidence="3" type="ORF">E4U13_001524</name>
</gene>
<keyword evidence="4" id="KW-1185">Reference proteome</keyword>
<comment type="caution">
    <text evidence="3">The sequence shown here is derived from an EMBL/GenBank/DDBJ whole genome shotgun (WGS) entry which is preliminary data.</text>
</comment>
<keyword evidence="2" id="KW-0812">Transmembrane</keyword>
<dbReference type="Proteomes" id="UP000732380">
    <property type="component" value="Unassembled WGS sequence"/>
</dbReference>
<feature type="region of interest" description="Disordered" evidence="1">
    <location>
        <begin position="18"/>
        <end position="40"/>
    </location>
</feature>
<keyword evidence="2" id="KW-0472">Membrane</keyword>
<organism evidence="3 4">
    <name type="scientific">Claviceps humidiphila</name>
    <dbReference type="NCBI Taxonomy" id="1294629"/>
    <lineage>
        <taxon>Eukaryota</taxon>
        <taxon>Fungi</taxon>
        <taxon>Dikarya</taxon>
        <taxon>Ascomycota</taxon>
        <taxon>Pezizomycotina</taxon>
        <taxon>Sordariomycetes</taxon>
        <taxon>Hypocreomycetidae</taxon>
        <taxon>Hypocreales</taxon>
        <taxon>Clavicipitaceae</taxon>
        <taxon>Claviceps</taxon>
    </lineage>
</organism>
<evidence type="ECO:0000313" key="3">
    <source>
        <dbReference type="EMBL" id="KAG6122705.1"/>
    </source>
</evidence>
<dbReference type="EMBL" id="SRQM01000016">
    <property type="protein sequence ID" value="KAG6122705.1"/>
    <property type="molecule type" value="Genomic_DNA"/>
</dbReference>
<feature type="region of interest" description="Disordered" evidence="1">
    <location>
        <begin position="254"/>
        <end position="273"/>
    </location>
</feature>
<reference evidence="3 4" key="1">
    <citation type="journal article" date="2020" name="bioRxiv">
        <title>Whole genome comparisons of ergot fungi reveals the divergence and evolution of species within the genus Claviceps are the result of varying mechanisms driving genome evolution and host range expansion.</title>
        <authorList>
            <person name="Wyka S.A."/>
            <person name="Mondo S.J."/>
            <person name="Liu M."/>
            <person name="Dettman J."/>
            <person name="Nalam V."/>
            <person name="Broders K.D."/>
        </authorList>
    </citation>
    <scope>NUCLEOTIDE SEQUENCE [LARGE SCALE GENOMIC DNA]</scope>
    <source>
        <strain evidence="3 4">LM576</strain>
    </source>
</reference>
<name>A0A9P7QC28_9HYPO</name>
<feature type="region of interest" description="Disordered" evidence="1">
    <location>
        <begin position="398"/>
        <end position="452"/>
    </location>
</feature>
<sequence>MAAAGIMGSGGIMNARYTRHKDTRGIRDVPEGKNNDQVSVDPRAKIGHHDLVKSRPGNRGGGSGCDIGVATRAIGATTTETDTQSETATVTGSATVTASVTPGYPVTDFSAQGFAGGKIAVRNAPRHPPSTPLKSSISLDGHESAIESTALAAQKSAIENRIPTAVAIALATVAGVALLAAAVFLWMLCRRRRSGHLISRKAKSGISAPSVPIALKVLPRPCTYQSSASPAIPAPIAKIDRSIRSPPTFATNTAAPECLLRPSGSSGLSSKDVRDGGGPWWRSYSSPDVVKPSNNKLSTPLPRLRERKMHPSIYASDSSISSPNSTPTSKSSGPASHRRGGHVRGRHAPFAASNLTKESNWQLPISPATSAHPPLQDDTAGVTTYPAFLITNTTYEYSSFTSPPRTSGRSNIRGPILGHESPGPPPNRALLSPPVKDRHTNSLSPPAKPRVNTLRREEVGVALGSGPSNLVIPIEKPYYQVWNEASQWQPPPSSTPGDNMFSKEWI</sequence>
<accession>A0A9P7QC28</accession>
<feature type="region of interest" description="Disordered" evidence="1">
    <location>
        <begin position="284"/>
        <end position="345"/>
    </location>
</feature>
<feature type="transmembrane region" description="Helical" evidence="2">
    <location>
        <begin position="165"/>
        <end position="189"/>
    </location>
</feature>
<feature type="compositionally biased region" description="Basic residues" evidence="1">
    <location>
        <begin position="336"/>
        <end position="345"/>
    </location>
</feature>
<dbReference type="AlphaFoldDB" id="A0A9P7QC28"/>
<feature type="compositionally biased region" description="Basic and acidic residues" evidence="1">
    <location>
        <begin position="23"/>
        <end position="34"/>
    </location>
</feature>
<feature type="region of interest" description="Disordered" evidence="1">
    <location>
        <begin position="486"/>
        <end position="506"/>
    </location>
</feature>
<evidence type="ECO:0000256" key="2">
    <source>
        <dbReference type="SAM" id="Phobius"/>
    </source>
</evidence>
<evidence type="ECO:0000256" key="1">
    <source>
        <dbReference type="SAM" id="MobiDB-lite"/>
    </source>
</evidence>
<protein>
    <submittedName>
        <fullName evidence="3">Uncharacterized protein</fullName>
    </submittedName>
</protein>
<keyword evidence="2" id="KW-1133">Transmembrane helix</keyword>
<proteinExistence type="predicted"/>
<feature type="compositionally biased region" description="Polar residues" evidence="1">
    <location>
        <begin position="398"/>
        <end position="410"/>
    </location>
</feature>
<evidence type="ECO:0000313" key="4">
    <source>
        <dbReference type="Proteomes" id="UP000732380"/>
    </source>
</evidence>